<dbReference type="OrthoDB" id="128883at2"/>
<proteinExistence type="predicted"/>
<evidence type="ECO:0000313" key="2">
    <source>
        <dbReference type="EMBL" id="TWT63749.1"/>
    </source>
</evidence>
<keyword evidence="3" id="KW-1185">Reference proteome</keyword>
<comment type="caution">
    <text evidence="2">The sequence shown here is derived from an EMBL/GenBank/DDBJ whole genome shotgun (WGS) entry which is preliminary data.</text>
</comment>
<dbReference type="RefSeq" id="WP_146505537.1">
    <property type="nucleotide sequence ID" value="NZ_SJPG01000001.1"/>
</dbReference>
<reference evidence="2 3" key="1">
    <citation type="submission" date="2019-02" db="EMBL/GenBank/DDBJ databases">
        <title>Deep-cultivation of Planctomycetes and their phenomic and genomic characterization uncovers novel biology.</title>
        <authorList>
            <person name="Wiegand S."/>
            <person name="Jogler M."/>
            <person name="Boedeker C."/>
            <person name="Pinto D."/>
            <person name="Vollmers J."/>
            <person name="Rivas-Marin E."/>
            <person name="Kohn T."/>
            <person name="Peeters S.H."/>
            <person name="Heuer A."/>
            <person name="Rast P."/>
            <person name="Oberbeckmann S."/>
            <person name="Bunk B."/>
            <person name="Jeske O."/>
            <person name="Meyerdierks A."/>
            <person name="Storesund J.E."/>
            <person name="Kallscheuer N."/>
            <person name="Luecker S."/>
            <person name="Lage O.M."/>
            <person name="Pohl T."/>
            <person name="Merkel B.J."/>
            <person name="Hornburger P."/>
            <person name="Mueller R.-W."/>
            <person name="Bruemmer F."/>
            <person name="Labrenz M."/>
            <person name="Spormann A.M."/>
            <person name="Op Den Camp H."/>
            <person name="Overmann J."/>
            <person name="Amann R."/>
            <person name="Jetten M.S.M."/>
            <person name="Mascher T."/>
            <person name="Medema M.H."/>
            <person name="Devos D.P."/>
            <person name="Kaster A.-K."/>
            <person name="Ovreas L."/>
            <person name="Rohde M."/>
            <person name="Galperin M.Y."/>
            <person name="Jogler C."/>
        </authorList>
    </citation>
    <scope>NUCLEOTIDE SEQUENCE [LARGE SCALE GENOMIC DNA]</scope>
    <source>
        <strain evidence="2 3">Pan54</strain>
    </source>
</reference>
<organism evidence="2 3">
    <name type="scientific">Rubinisphaera italica</name>
    <dbReference type="NCBI Taxonomy" id="2527969"/>
    <lineage>
        <taxon>Bacteria</taxon>
        <taxon>Pseudomonadati</taxon>
        <taxon>Planctomycetota</taxon>
        <taxon>Planctomycetia</taxon>
        <taxon>Planctomycetales</taxon>
        <taxon>Planctomycetaceae</taxon>
        <taxon>Rubinisphaera</taxon>
    </lineage>
</organism>
<dbReference type="Proteomes" id="UP000316095">
    <property type="component" value="Unassembled WGS sequence"/>
</dbReference>
<evidence type="ECO:0000313" key="3">
    <source>
        <dbReference type="Proteomes" id="UP000316095"/>
    </source>
</evidence>
<dbReference type="AlphaFoldDB" id="A0A5C5XMF2"/>
<gene>
    <name evidence="2" type="ORF">Pan54_45070</name>
</gene>
<dbReference type="NCBIfam" id="TIGR02165">
    <property type="entry name" value="cas5_6_GSU0054"/>
    <property type="match status" value="1"/>
</dbReference>
<dbReference type="InterPro" id="IPR019089">
    <property type="entry name" value="Cas_GSU0054"/>
</dbReference>
<feature type="region of interest" description="Disordered" evidence="1">
    <location>
        <begin position="81"/>
        <end position="101"/>
    </location>
</feature>
<evidence type="ECO:0000256" key="1">
    <source>
        <dbReference type="SAM" id="MobiDB-lite"/>
    </source>
</evidence>
<sequence>MLTIELKFLTGKWHATPWGRQVNEGAVEWPPAPWRILRTLLAVWHHKHPEVSEAEMRDLIDTLASELPVYHLPTHAEGHTRHYMKGHPKIDKKNPEKSFPGGKPDKVFDTFLTISPQETLQIHWSEITLSDTQSELLDQLLKSISYFGRAESWIDARLGSWKSNANASPLNGSPAEDHQEIVRLLAPGELDQYANWREEMVTDSRNRKLADKKSIALAKGKPIDKIKLSKNEIEKIETSIPEDFFAALHMETSELRQAGWNRLPASQWVTYVREKQIPSITKSAVRKKNELPTVARYAIAGAVLPKLTDAIFLSERVRTSLISISDGSPLFIGRESKEKPSQPAHGHMHAHFFCESNNNLQGRITHISIFAPQGFDNAAEEALSKFNKTWGSGGHDLQFVLIGIGHPSDFGGSNEKKGEAPIFAQSKIWVSRTPFVPADRLRRQYRLEDPLEKSRCEKDLARIIRKELERRNWLDQHYTTLDSITLMDTKTKLGGHETSWLNFRRERTKGGGTKGNTSGFGIKLKFSQQVEGPIALGYASHFGLGLFVPG</sequence>
<name>A0A5C5XMF2_9PLAN</name>
<dbReference type="EMBL" id="SJPG01000001">
    <property type="protein sequence ID" value="TWT63749.1"/>
    <property type="molecule type" value="Genomic_DNA"/>
</dbReference>
<protein>
    <submittedName>
        <fullName evidence="2">CRISPR-associated protein</fullName>
    </submittedName>
</protein>
<accession>A0A5C5XMF2</accession>